<sequence>MATIRQVEAPIPVYQCYGCKDHFEVPPSCLKTIERQEEVRHKIYETFKSLGWECPNCGRENDKPKKKNSRW</sequence>
<dbReference type="KEGG" id="vg:80543729"/>
<protein>
    <submittedName>
        <fullName evidence="1">Uncharacterized protein</fullName>
    </submittedName>
</protein>
<evidence type="ECO:0000313" key="2">
    <source>
        <dbReference type="Proteomes" id="UP001162098"/>
    </source>
</evidence>
<dbReference type="Proteomes" id="UP001162098">
    <property type="component" value="Segment"/>
</dbReference>
<proteinExistence type="predicted"/>
<reference evidence="1 2" key="1">
    <citation type="submission" date="2020-09" db="EMBL/GenBank/DDBJ databases">
        <authorList>
            <person name="Zhang R."/>
            <person name="Garcia K."/>
            <person name="Ogata H."/>
        </authorList>
    </citation>
    <scope>NUCLEOTIDE SEQUENCE [LARGE SCALE GENOMIC DNA]</scope>
    <source>
        <strain evidence="2">stheno</strain>
    </source>
</reference>
<accession>A0A7S7YEW6</accession>
<evidence type="ECO:0000313" key="1">
    <source>
        <dbReference type="EMBL" id="QPB44533.1"/>
    </source>
</evidence>
<keyword evidence="2" id="KW-1185">Reference proteome</keyword>
<dbReference type="EMBL" id="MW018138">
    <property type="protein sequence ID" value="QPB44533.1"/>
    <property type="molecule type" value="Genomic_DNA"/>
</dbReference>
<organism evidence="1 2">
    <name type="scientific">Medusavirus stheno T3</name>
    <dbReference type="NCBI Taxonomy" id="3069717"/>
    <lineage>
        <taxon>Viruses</taxon>
        <taxon>Varidnaviria</taxon>
        <taxon>Bamfordvirae</taxon>
        <taxon>Nucleocytoviricota</taxon>
        <taxon>Megaviricetes</taxon>
        <taxon>Mamonoviridae</taxon>
        <taxon>Medusavirus</taxon>
        <taxon>Medusavirus sthenus</taxon>
    </lineage>
</organism>
<name>A0A7S7YEW6_9VIRU</name>